<evidence type="ECO:0000313" key="9">
    <source>
        <dbReference type="Proteomes" id="UP001206983"/>
    </source>
</evidence>
<dbReference type="GO" id="GO:0003824">
    <property type="term" value="F:catalytic activity"/>
    <property type="evidence" value="ECO:0007669"/>
    <property type="project" value="InterPro"/>
</dbReference>
<sequence>MKVNYGSCVPISTVDWHGHVSVVLFLRNCPFRCPYCQNHELLNGSGLTDISVLEAAIKKSRPFVSSLVLLGGEPLMQKQAVMHLSRFAKQNGLLVGVHTNGFYPQVLDEMIKEKLLDKIFIDIKAPLDDIEVYGRVTGCDTSQVRADPADAVRNVSESVLLVIRGGVELELRTTVFRGFMGDAADIGRIAASILSLTGDRQVHYVLQQGLAENAALESMRCIKPFSRDEMLELARSAHGSLENIWIRTREQGNEKLNFEPV</sequence>
<evidence type="ECO:0000256" key="3">
    <source>
        <dbReference type="ARBA" id="ARBA00022691"/>
    </source>
</evidence>
<evidence type="ECO:0000256" key="1">
    <source>
        <dbReference type="ARBA" id="ARBA00001966"/>
    </source>
</evidence>
<dbReference type="RefSeq" id="WP_256622510.1">
    <property type="nucleotide sequence ID" value="NZ_JTEO01000004.1"/>
</dbReference>
<dbReference type="PANTHER" id="PTHR30352">
    <property type="entry name" value="PYRUVATE FORMATE-LYASE-ACTIVATING ENZYME"/>
    <property type="match status" value="1"/>
</dbReference>
<keyword evidence="4" id="KW-0479">Metal-binding</keyword>
<feature type="domain" description="Radical SAM core" evidence="7">
    <location>
        <begin position="14"/>
        <end position="240"/>
    </location>
</feature>
<evidence type="ECO:0000259" key="7">
    <source>
        <dbReference type="PROSITE" id="PS51918"/>
    </source>
</evidence>
<evidence type="ECO:0000256" key="5">
    <source>
        <dbReference type="ARBA" id="ARBA00023004"/>
    </source>
</evidence>
<dbReference type="CDD" id="cd01335">
    <property type="entry name" value="Radical_SAM"/>
    <property type="match status" value="1"/>
</dbReference>
<dbReference type="EMBL" id="JTEO01000004">
    <property type="protein sequence ID" value="MCQ6962698.1"/>
    <property type="molecule type" value="Genomic_DNA"/>
</dbReference>
<dbReference type="Pfam" id="PF04055">
    <property type="entry name" value="Radical_SAM"/>
    <property type="match status" value="1"/>
</dbReference>
<dbReference type="InterPro" id="IPR007197">
    <property type="entry name" value="rSAM"/>
</dbReference>
<organism evidence="8 9">
    <name type="scientific">Methanolobus chelungpuianus</name>
    <dbReference type="NCBI Taxonomy" id="502115"/>
    <lineage>
        <taxon>Archaea</taxon>
        <taxon>Methanobacteriati</taxon>
        <taxon>Methanobacteriota</taxon>
        <taxon>Stenosarchaea group</taxon>
        <taxon>Methanomicrobia</taxon>
        <taxon>Methanosarcinales</taxon>
        <taxon>Methanosarcinaceae</taxon>
        <taxon>Methanolobus</taxon>
    </lineage>
</organism>
<evidence type="ECO:0000313" key="8">
    <source>
        <dbReference type="EMBL" id="MCQ6962698.1"/>
    </source>
</evidence>
<dbReference type="InterPro" id="IPR012840">
    <property type="entry name" value="NrdG2"/>
</dbReference>
<protein>
    <submittedName>
        <fullName evidence="8">Radical activating enzyme</fullName>
    </submittedName>
</protein>
<keyword evidence="2" id="KW-0004">4Fe-4S</keyword>
<comment type="caution">
    <text evidence="8">The sequence shown here is derived from an EMBL/GenBank/DDBJ whole genome shotgun (WGS) entry which is preliminary data.</text>
</comment>
<dbReference type="InterPro" id="IPR058240">
    <property type="entry name" value="rSAM_sf"/>
</dbReference>
<proteinExistence type="predicted"/>
<dbReference type="InterPro" id="IPR013785">
    <property type="entry name" value="Aldolase_TIM"/>
</dbReference>
<dbReference type="Gene3D" id="3.20.20.70">
    <property type="entry name" value="Aldolase class I"/>
    <property type="match status" value="1"/>
</dbReference>
<dbReference type="SFLD" id="SFLDG01094">
    <property type="entry name" value="Uncharacterised_Radical_SAM_Su"/>
    <property type="match status" value="1"/>
</dbReference>
<evidence type="ECO:0000256" key="4">
    <source>
        <dbReference type="ARBA" id="ARBA00022723"/>
    </source>
</evidence>
<keyword evidence="6" id="KW-0411">Iron-sulfur</keyword>
<accession>A0AAE3HBD9</accession>
<dbReference type="GO" id="GO:0046872">
    <property type="term" value="F:metal ion binding"/>
    <property type="evidence" value="ECO:0007669"/>
    <property type="project" value="UniProtKB-KW"/>
</dbReference>
<dbReference type="PROSITE" id="PS51918">
    <property type="entry name" value="RADICAL_SAM"/>
    <property type="match status" value="1"/>
</dbReference>
<gene>
    <name evidence="8" type="ORF">PV02_06150</name>
</gene>
<dbReference type="NCBIfam" id="TIGR02495">
    <property type="entry name" value="NrdG2"/>
    <property type="match status" value="1"/>
</dbReference>
<dbReference type="GO" id="GO:0051539">
    <property type="term" value="F:4 iron, 4 sulfur cluster binding"/>
    <property type="evidence" value="ECO:0007669"/>
    <property type="project" value="UniProtKB-KW"/>
</dbReference>
<evidence type="ECO:0000256" key="2">
    <source>
        <dbReference type="ARBA" id="ARBA00022485"/>
    </source>
</evidence>
<dbReference type="SUPFAM" id="SSF102114">
    <property type="entry name" value="Radical SAM enzymes"/>
    <property type="match status" value="1"/>
</dbReference>
<dbReference type="InterPro" id="IPR034457">
    <property type="entry name" value="Organic_radical-activating"/>
</dbReference>
<comment type="cofactor">
    <cofactor evidence="1">
        <name>[4Fe-4S] cluster</name>
        <dbReference type="ChEBI" id="CHEBI:49883"/>
    </cofactor>
</comment>
<keyword evidence="5" id="KW-0408">Iron</keyword>
<evidence type="ECO:0000256" key="6">
    <source>
        <dbReference type="ARBA" id="ARBA00023014"/>
    </source>
</evidence>
<dbReference type="Proteomes" id="UP001206983">
    <property type="component" value="Unassembled WGS sequence"/>
</dbReference>
<reference evidence="8 9" key="1">
    <citation type="journal article" date="2011" name="Appl. Environ. Microbiol.">
        <title>Methanogenic archaea isolated from Taiwan's Chelungpu fault.</title>
        <authorList>
            <person name="Wu S.Y."/>
            <person name="Lai M.C."/>
        </authorList>
    </citation>
    <scope>NUCLEOTIDE SEQUENCE [LARGE SCALE GENOMIC DNA]</scope>
    <source>
        <strain evidence="8 9">St545Mb</strain>
    </source>
</reference>
<dbReference type="AlphaFoldDB" id="A0AAE3HBD9"/>
<name>A0AAE3HBD9_9EURY</name>
<keyword evidence="3" id="KW-0949">S-adenosyl-L-methionine</keyword>
<keyword evidence="9" id="KW-1185">Reference proteome</keyword>
<dbReference type="PANTHER" id="PTHR30352:SF22">
    <property type="entry name" value="PYRUVATE FORMATE-LYASE ACTIVATING ENZYME HOMOLOG"/>
    <property type="match status" value="1"/>
</dbReference>
<dbReference type="SFLD" id="SFLDS00029">
    <property type="entry name" value="Radical_SAM"/>
    <property type="match status" value="1"/>
</dbReference>